<dbReference type="SUPFAM" id="SSF53474">
    <property type="entry name" value="alpha/beta-Hydrolases"/>
    <property type="match status" value="1"/>
</dbReference>
<evidence type="ECO:0000256" key="3">
    <source>
        <dbReference type="ARBA" id="ARBA00022729"/>
    </source>
</evidence>
<reference evidence="7 8" key="1">
    <citation type="journal article" date="2019" name="Nat. Ecol. Evol.">
        <title>Megaphylogeny resolves global patterns of mushroom evolution.</title>
        <authorList>
            <person name="Varga T."/>
            <person name="Krizsan K."/>
            <person name="Foldi C."/>
            <person name="Dima B."/>
            <person name="Sanchez-Garcia M."/>
            <person name="Sanchez-Ramirez S."/>
            <person name="Szollosi G.J."/>
            <person name="Szarkandi J.G."/>
            <person name="Papp V."/>
            <person name="Albert L."/>
            <person name="Andreopoulos W."/>
            <person name="Angelini C."/>
            <person name="Antonin V."/>
            <person name="Barry K.W."/>
            <person name="Bougher N.L."/>
            <person name="Buchanan P."/>
            <person name="Buyck B."/>
            <person name="Bense V."/>
            <person name="Catcheside P."/>
            <person name="Chovatia M."/>
            <person name="Cooper J."/>
            <person name="Damon W."/>
            <person name="Desjardin D."/>
            <person name="Finy P."/>
            <person name="Geml J."/>
            <person name="Haridas S."/>
            <person name="Hughes K."/>
            <person name="Justo A."/>
            <person name="Karasinski D."/>
            <person name="Kautmanova I."/>
            <person name="Kiss B."/>
            <person name="Kocsube S."/>
            <person name="Kotiranta H."/>
            <person name="LaButti K.M."/>
            <person name="Lechner B.E."/>
            <person name="Liimatainen K."/>
            <person name="Lipzen A."/>
            <person name="Lukacs Z."/>
            <person name="Mihaltcheva S."/>
            <person name="Morgado L.N."/>
            <person name="Niskanen T."/>
            <person name="Noordeloos M.E."/>
            <person name="Ohm R.A."/>
            <person name="Ortiz-Santana B."/>
            <person name="Ovrebo C."/>
            <person name="Racz N."/>
            <person name="Riley R."/>
            <person name="Savchenko A."/>
            <person name="Shiryaev A."/>
            <person name="Soop K."/>
            <person name="Spirin V."/>
            <person name="Szebenyi C."/>
            <person name="Tomsovsky M."/>
            <person name="Tulloss R.E."/>
            <person name="Uehling J."/>
            <person name="Grigoriev I.V."/>
            <person name="Vagvolgyi C."/>
            <person name="Papp T."/>
            <person name="Martin F.M."/>
            <person name="Miettinen O."/>
            <person name="Hibbett D.S."/>
            <person name="Nagy L.G."/>
        </authorList>
    </citation>
    <scope>NUCLEOTIDE SEQUENCE [LARGE SCALE GENOMIC DNA]</scope>
    <source>
        <strain evidence="7 8">HHB13444</strain>
    </source>
</reference>
<dbReference type="Pfam" id="PF05577">
    <property type="entry name" value="Peptidase_S28"/>
    <property type="match status" value="1"/>
</dbReference>
<keyword evidence="5" id="KW-0325">Glycoprotein</keyword>
<dbReference type="Gene3D" id="3.40.50.1820">
    <property type="entry name" value="alpha/beta hydrolase"/>
    <property type="match status" value="2"/>
</dbReference>
<keyword evidence="4" id="KW-0378">Hydrolase</keyword>
<keyword evidence="3 6" id="KW-0732">Signal</keyword>
<dbReference type="GO" id="GO:0070008">
    <property type="term" value="F:serine-type exopeptidase activity"/>
    <property type="evidence" value="ECO:0007669"/>
    <property type="project" value="InterPro"/>
</dbReference>
<gene>
    <name evidence="7" type="ORF">K466DRAFT_529190</name>
</gene>
<dbReference type="InParanoid" id="A0A5C3P328"/>
<keyword evidence="2" id="KW-0645">Protease</keyword>
<dbReference type="AlphaFoldDB" id="A0A5C3P328"/>
<evidence type="ECO:0000256" key="1">
    <source>
        <dbReference type="ARBA" id="ARBA00011079"/>
    </source>
</evidence>
<dbReference type="EMBL" id="ML211408">
    <property type="protein sequence ID" value="TFK83257.1"/>
    <property type="molecule type" value="Genomic_DNA"/>
</dbReference>
<organism evidence="7 8">
    <name type="scientific">Polyporus arcularius HHB13444</name>
    <dbReference type="NCBI Taxonomy" id="1314778"/>
    <lineage>
        <taxon>Eukaryota</taxon>
        <taxon>Fungi</taxon>
        <taxon>Dikarya</taxon>
        <taxon>Basidiomycota</taxon>
        <taxon>Agaricomycotina</taxon>
        <taxon>Agaricomycetes</taxon>
        <taxon>Polyporales</taxon>
        <taxon>Polyporaceae</taxon>
        <taxon>Polyporus</taxon>
    </lineage>
</organism>
<dbReference type="GO" id="GO:0006508">
    <property type="term" value="P:proteolysis"/>
    <property type="evidence" value="ECO:0007669"/>
    <property type="project" value="UniProtKB-KW"/>
</dbReference>
<name>A0A5C3P328_9APHY</name>
<dbReference type="InterPro" id="IPR008758">
    <property type="entry name" value="Peptidase_S28"/>
</dbReference>
<dbReference type="InterPro" id="IPR029058">
    <property type="entry name" value="AB_hydrolase_fold"/>
</dbReference>
<keyword evidence="8" id="KW-1185">Reference proteome</keyword>
<evidence type="ECO:0000256" key="2">
    <source>
        <dbReference type="ARBA" id="ARBA00022670"/>
    </source>
</evidence>
<evidence type="ECO:0000313" key="8">
    <source>
        <dbReference type="Proteomes" id="UP000308197"/>
    </source>
</evidence>
<dbReference type="GO" id="GO:0008239">
    <property type="term" value="F:dipeptidyl-peptidase activity"/>
    <property type="evidence" value="ECO:0007669"/>
    <property type="project" value="TreeGrafter"/>
</dbReference>
<evidence type="ECO:0000256" key="5">
    <source>
        <dbReference type="ARBA" id="ARBA00023180"/>
    </source>
</evidence>
<evidence type="ECO:0000313" key="7">
    <source>
        <dbReference type="EMBL" id="TFK83257.1"/>
    </source>
</evidence>
<dbReference type="PANTHER" id="PTHR11010:SF23">
    <property type="entry name" value="SERINE PEPTIDASE"/>
    <property type="match status" value="1"/>
</dbReference>
<dbReference type="PANTHER" id="PTHR11010">
    <property type="entry name" value="PROTEASE S28 PRO-X CARBOXYPEPTIDASE-RELATED"/>
    <property type="match status" value="1"/>
</dbReference>
<feature type="chain" id="PRO_5022697967" evidence="6">
    <location>
        <begin position="20"/>
        <end position="522"/>
    </location>
</feature>
<protein>
    <submittedName>
        <fullName evidence="7">Peptidase S28</fullName>
    </submittedName>
</protein>
<evidence type="ECO:0000256" key="4">
    <source>
        <dbReference type="ARBA" id="ARBA00022801"/>
    </source>
</evidence>
<proteinExistence type="inferred from homology"/>
<accession>A0A5C3P328</accession>
<sequence>MLPANLLLSSLFLASSVAALSPLLDPWHARPHVPYVDEPDDSVSVFHVSTNEQISSYKETYYFDQLIDHSNPKLGTFKQRYWHSYEFYEPGGTIVLMTPGEVSADGFTGYLTNSTINGMIMQATNGAGIVLEHRFFGKSSPYPDLSVKSLRVHTIQQSIDDLEYFAKNVKLPMPGGDKVTPDKAPWIMIGGSYPGALVSYAMHNKPGLFWAGYSSSGVVQAIGHFWGYFEPIRQSMPKNCSADVEAVIGYVDKVLDSGNATAIHDMKAIFGLEGIAHDDDFGAAMKLPFNYWQEGSIESESVGFYQFCDALEVDKGKSAPASGWGLDHALKAWGAFWKDGFYNAACGNSTAEACFGTHDPTSSSWNNTELSDGRSWNWLLCNQFGFWMIGASEGHPTLVSRHLTAQYNERGCQYDFPGAFKGPKTLSILNALAVNNAYGGWNVTTDRLIFANGQRDPWREATVAADGASFPKNDLQPHLLSDGFHCSDMLASEGKSKAVKEVQDKAVEYMTKWYADWKKAKA</sequence>
<dbReference type="Proteomes" id="UP000308197">
    <property type="component" value="Unassembled WGS sequence"/>
</dbReference>
<feature type="signal peptide" evidence="6">
    <location>
        <begin position="1"/>
        <end position="19"/>
    </location>
</feature>
<comment type="similarity">
    <text evidence="1">Belongs to the peptidase S28 family.</text>
</comment>
<evidence type="ECO:0000256" key="6">
    <source>
        <dbReference type="SAM" id="SignalP"/>
    </source>
</evidence>